<proteinExistence type="predicted"/>
<evidence type="ECO:0000313" key="1">
    <source>
        <dbReference type="EMBL" id="CAG8522335.1"/>
    </source>
</evidence>
<keyword evidence="2" id="KW-1185">Reference proteome</keyword>
<comment type="caution">
    <text evidence="1">The sequence shown here is derived from an EMBL/GenBank/DDBJ whole genome shotgun (WGS) entry which is preliminary data.</text>
</comment>
<protein>
    <submittedName>
        <fullName evidence="1">29649_t:CDS:1</fullName>
    </submittedName>
</protein>
<sequence>MPCPGSNNVNGITWYSLILRDPEKSHFVKNVITNLSENIPLNVHIRKDGNFTGNCDFSPNVKQQWFIAYVESKLGRARELHAHLAQLQALHTQETQMKGLLIKYMLECRGRGAGLDLVSDTVPEYSFNGRYLRGHNSDEVA</sequence>
<name>A0ABM8W4F4_GIGMA</name>
<accession>A0ABM8W4F4</accession>
<gene>
    <name evidence="1" type="ORF">GMARGA_LOCUS3218</name>
</gene>
<dbReference type="Proteomes" id="UP000789901">
    <property type="component" value="Unassembled WGS sequence"/>
</dbReference>
<organism evidence="1 2">
    <name type="scientific">Gigaspora margarita</name>
    <dbReference type="NCBI Taxonomy" id="4874"/>
    <lineage>
        <taxon>Eukaryota</taxon>
        <taxon>Fungi</taxon>
        <taxon>Fungi incertae sedis</taxon>
        <taxon>Mucoromycota</taxon>
        <taxon>Glomeromycotina</taxon>
        <taxon>Glomeromycetes</taxon>
        <taxon>Diversisporales</taxon>
        <taxon>Gigasporaceae</taxon>
        <taxon>Gigaspora</taxon>
    </lineage>
</organism>
<evidence type="ECO:0000313" key="2">
    <source>
        <dbReference type="Proteomes" id="UP000789901"/>
    </source>
</evidence>
<reference evidence="1 2" key="1">
    <citation type="submission" date="2021-06" db="EMBL/GenBank/DDBJ databases">
        <authorList>
            <person name="Kallberg Y."/>
            <person name="Tangrot J."/>
            <person name="Rosling A."/>
        </authorList>
    </citation>
    <scope>NUCLEOTIDE SEQUENCE [LARGE SCALE GENOMIC DNA]</scope>
    <source>
        <strain evidence="1 2">120-4 pot B 10/14</strain>
    </source>
</reference>
<dbReference type="EMBL" id="CAJVQB010001134">
    <property type="protein sequence ID" value="CAG8522335.1"/>
    <property type="molecule type" value="Genomic_DNA"/>
</dbReference>